<gene>
    <name evidence="4" type="ORF">AVEN_70318_1</name>
</gene>
<evidence type="ECO:0000313" key="4">
    <source>
        <dbReference type="EMBL" id="GBO32316.1"/>
    </source>
</evidence>
<dbReference type="SMART" id="SM00343">
    <property type="entry name" value="ZnF_C2HC"/>
    <property type="match status" value="2"/>
</dbReference>
<protein>
    <recommendedName>
        <fullName evidence="3">CCHC-type domain-containing protein</fullName>
    </recommendedName>
</protein>
<reference evidence="4 5" key="1">
    <citation type="journal article" date="2019" name="Sci. Rep.">
        <title>Orb-weaving spider Araneus ventricosus genome elucidates the spidroin gene catalogue.</title>
        <authorList>
            <person name="Kono N."/>
            <person name="Nakamura H."/>
            <person name="Ohtoshi R."/>
            <person name="Moran D.A.P."/>
            <person name="Shinohara A."/>
            <person name="Yoshida Y."/>
            <person name="Fujiwara M."/>
            <person name="Mori M."/>
            <person name="Tomita M."/>
            <person name="Arakawa K."/>
        </authorList>
    </citation>
    <scope>NUCLEOTIDE SEQUENCE [LARGE SCALE GENOMIC DNA]</scope>
</reference>
<evidence type="ECO:0000256" key="2">
    <source>
        <dbReference type="SAM" id="MobiDB-lite"/>
    </source>
</evidence>
<feature type="compositionally biased region" description="Low complexity" evidence="2">
    <location>
        <begin position="8"/>
        <end position="37"/>
    </location>
</feature>
<feature type="region of interest" description="Disordered" evidence="2">
    <location>
        <begin position="1"/>
        <end position="37"/>
    </location>
</feature>
<keyword evidence="1" id="KW-0175">Coiled coil</keyword>
<dbReference type="OrthoDB" id="6379801at2759"/>
<dbReference type="Pfam" id="PF07530">
    <property type="entry name" value="PRE_C2HC"/>
    <property type="match status" value="1"/>
</dbReference>
<evidence type="ECO:0000313" key="5">
    <source>
        <dbReference type="Proteomes" id="UP000499080"/>
    </source>
</evidence>
<accession>A0A4Y2W726</accession>
<dbReference type="GO" id="GO:0008270">
    <property type="term" value="F:zinc ion binding"/>
    <property type="evidence" value="ECO:0007669"/>
    <property type="project" value="InterPro"/>
</dbReference>
<feature type="coiled-coil region" evidence="1">
    <location>
        <begin position="62"/>
        <end position="112"/>
    </location>
</feature>
<dbReference type="GO" id="GO:0003676">
    <property type="term" value="F:nucleic acid binding"/>
    <property type="evidence" value="ECO:0007669"/>
    <property type="project" value="InterPro"/>
</dbReference>
<feature type="region of interest" description="Disordered" evidence="2">
    <location>
        <begin position="155"/>
        <end position="183"/>
    </location>
</feature>
<evidence type="ECO:0000259" key="3">
    <source>
        <dbReference type="SMART" id="SM00343"/>
    </source>
</evidence>
<dbReference type="AlphaFoldDB" id="A0A4Y2W726"/>
<comment type="caution">
    <text evidence="4">The sequence shown here is derived from an EMBL/GenBank/DDBJ whole genome shotgun (WGS) entry which is preliminary data.</text>
</comment>
<dbReference type="InterPro" id="IPR006579">
    <property type="entry name" value="Pre_C2HC_dom"/>
</dbReference>
<feature type="domain" description="CCHC-type" evidence="3">
    <location>
        <begin position="401"/>
        <end position="419"/>
    </location>
</feature>
<evidence type="ECO:0000256" key="1">
    <source>
        <dbReference type="SAM" id="Coils"/>
    </source>
</evidence>
<dbReference type="InterPro" id="IPR001878">
    <property type="entry name" value="Znf_CCHC"/>
</dbReference>
<organism evidence="4 5">
    <name type="scientific">Araneus ventricosus</name>
    <name type="common">Orbweaver spider</name>
    <name type="synonym">Epeira ventricosa</name>
    <dbReference type="NCBI Taxonomy" id="182803"/>
    <lineage>
        <taxon>Eukaryota</taxon>
        <taxon>Metazoa</taxon>
        <taxon>Ecdysozoa</taxon>
        <taxon>Arthropoda</taxon>
        <taxon>Chelicerata</taxon>
        <taxon>Arachnida</taxon>
        <taxon>Araneae</taxon>
        <taxon>Araneomorphae</taxon>
        <taxon>Entelegynae</taxon>
        <taxon>Araneoidea</taxon>
        <taxon>Araneidae</taxon>
        <taxon>Araneus</taxon>
    </lineage>
</organism>
<feature type="domain" description="CCHC-type" evidence="3">
    <location>
        <begin position="359"/>
        <end position="375"/>
    </location>
</feature>
<dbReference type="EMBL" id="BGPR01055773">
    <property type="protein sequence ID" value="GBO32316.1"/>
    <property type="molecule type" value="Genomic_DNA"/>
</dbReference>
<proteinExistence type="predicted"/>
<name>A0A4Y2W726_ARAVE</name>
<sequence length="511" mass="58923">MAERGRSRSSQSSVASTQRTISAEPSPVRSSPDSVSSRDYTKYWYNKLPPMTNYRTGICEQLTDLEASIDNAQRAAENHRQIWREHPETPSKASAEIEYRKYLAAIDLAENRMSKLGPCPKRSCTRHHEPVQDAEMTEAGQYPLPKSPIPSPTNLTSPNDFKQVPHKKAARIRPDKPYSPIQTTNRFRNLMDTSENVNTNDQQTQNAIPDINLKLTGDYNLTIQEIARNFPETCCKYHRGYIRITPQTLEDREKIIEALDKSEKEYVLSEPSENRPIKIVIKNLPPDHCKERIVSELEDMKFKVIRINQLRNYRLKTFLPIFLIELAKTPNANSIFQTEKINNFNVKIEHYRKKQRATMCYNCSDFFHSARNCKCKPRCIKCNGSHETRMCNIKTKIENPVCINCKEIGHLASWKGCPKYPVIKNNTTPTYAQKLKSNLQKTNYTPTPSMNNPTPQIDTDNYEEFVKNMNALRIINDAFSKFPNLIEISEKIKLAKTDMEIVGLLLKIFKN</sequence>
<dbReference type="Proteomes" id="UP000499080">
    <property type="component" value="Unassembled WGS sequence"/>
</dbReference>
<keyword evidence="5" id="KW-1185">Reference proteome</keyword>